<evidence type="ECO:0000313" key="2">
    <source>
        <dbReference type="EMBL" id="EMI27783.1"/>
    </source>
</evidence>
<organism evidence="2 3">
    <name type="scientific">Rhodopirellula europaea SH398</name>
    <dbReference type="NCBI Taxonomy" id="1263868"/>
    <lineage>
        <taxon>Bacteria</taxon>
        <taxon>Pseudomonadati</taxon>
        <taxon>Planctomycetota</taxon>
        <taxon>Planctomycetia</taxon>
        <taxon>Pirellulales</taxon>
        <taxon>Pirellulaceae</taxon>
        <taxon>Rhodopirellula</taxon>
    </lineage>
</organism>
<dbReference type="Proteomes" id="UP000011996">
    <property type="component" value="Unassembled WGS sequence"/>
</dbReference>
<evidence type="ECO:0000313" key="3">
    <source>
        <dbReference type="Proteomes" id="UP000011996"/>
    </source>
</evidence>
<feature type="region of interest" description="Disordered" evidence="1">
    <location>
        <begin position="44"/>
        <end position="72"/>
    </location>
</feature>
<sequence length="72" mass="7890">MQIWSSVQPLGPDSMGQRKSPAAVLDRNCRAFLNFSGCNQSRSRAAQIPPSWADGTSLTGLERHQPDYLSAQ</sequence>
<evidence type="ECO:0000256" key="1">
    <source>
        <dbReference type="SAM" id="MobiDB-lite"/>
    </source>
</evidence>
<comment type="caution">
    <text evidence="2">The sequence shown here is derived from an EMBL/GenBank/DDBJ whole genome shotgun (WGS) entry which is preliminary data.</text>
</comment>
<reference evidence="2 3" key="1">
    <citation type="journal article" date="2013" name="Mar. Genomics">
        <title>Expression of sulfatases in Rhodopirellula baltica and the diversity of sulfatases in the genus Rhodopirellula.</title>
        <authorList>
            <person name="Wegner C.E."/>
            <person name="Richter-Heitmann T."/>
            <person name="Klindworth A."/>
            <person name="Klockow C."/>
            <person name="Richter M."/>
            <person name="Achstetter T."/>
            <person name="Glockner F.O."/>
            <person name="Harder J."/>
        </authorList>
    </citation>
    <scope>NUCLEOTIDE SEQUENCE [LARGE SCALE GENOMIC DNA]</scope>
    <source>
        <strain evidence="2 3">SH398</strain>
    </source>
</reference>
<gene>
    <name evidence="2" type="ORF">RESH_01639</name>
</gene>
<dbReference type="EMBL" id="ANOF01000058">
    <property type="protein sequence ID" value="EMI27783.1"/>
    <property type="molecule type" value="Genomic_DNA"/>
</dbReference>
<accession>M5S825</accession>
<proteinExistence type="predicted"/>
<dbReference type="AlphaFoldDB" id="M5S825"/>
<name>M5S825_9BACT</name>
<feature type="region of interest" description="Disordered" evidence="1">
    <location>
        <begin position="1"/>
        <end position="21"/>
    </location>
</feature>
<dbReference type="STRING" id="1263868.RESH_01639"/>
<protein>
    <submittedName>
        <fullName evidence="2">Uncharacterized protein</fullName>
    </submittedName>
</protein>